<feature type="domain" description="2-C-methyl-D-erythritol 2,4-cyclodiphosphate synthase" evidence="8">
    <location>
        <begin position="6"/>
        <end position="158"/>
    </location>
</feature>
<dbReference type="GO" id="GO:0046872">
    <property type="term" value="F:metal ion binding"/>
    <property type="evidence" value="ECO:0007669"/>
    <property type="project" value="UniProtKB-KW"/>
</dbReference>
<dbReference type="FunFam" id="3.30.1330.50:FF:000003">
    <property type="entry name" value="2-C-methyl-D-erythritol 2,4-cyclodiphosphate synthase"/>
    <property type="match status" value="1"/>
</dbReference>
<dbReference type="EMBL" id="CAFBRX010000062">
    <property type="protein sequence ID" value="CAB5121761.1"/>
    <property type="molecule type" value="Genomic_DNA"/>
</dbReference>
<evidence type="ECO:0000259" key="8">
    <source>
        <dbReference type="Pfam" id="PF02542"/>
    </source>
</evidence>
<dbReference type="UniPathway" id="UPA00056">
    <property type="reaction ID" value="UER00095"/>
</dbReference>
<dbReference type="GO" id="GO:0019288">
    <property type="term" value="P:isopentenyl diphosphate biosynthetic process, methylerythritol 4-phosphate pathway"/>
    <property type="evidence" value="ECO:0007669"/>
    <property type="project" value="UniProtKB-UniPathway"/>
</dbReference>
<proteinExistence type="inferred from homology"/>
<dbReference type="GO" id="GO:0008685">
    <property type="term" value="F:2-C-methyl-D-erythritol 2,4-cyclodiphosphate synthase activity"/>
    <property type="evidence" value="ECO:0007669"/>
    <property type="project" value="UniProtKB-EC"/>
</dbReference>
<dbReference type="AlphaFoldDB" id="A0A6J6GEH2"/>
<evidence type="ECO:0000256" key="4">
    <source>
        <dbReference type="ARBA" id="ARBA00012579"/>
    </source>
</evidence>
<evidence type="ECO:0000256" key="3">
    <source>
        <dbReference type="ARBA" id="ARBA00004709"/>
    </source>
</evidence>
<evidence type="ECO:0000313" key="10">
    <source>
        <dbReference type="EMBL" id="CAB5121761.1"/>
    </source>
</evidence>
<name>A0A6J6GEH2_9ZZZZ</name>
<organism evidence="9">
    <name type="scientific">freshwater metagenome</name>
    <dbReference type="NCBI Taxonomy" id="449393"/>
    <lineage>
        <taxon>unclassified sequences</taxon>
        <taxon>metagenomes</taxon>
        <taxon>ecological metagenomes</taxon>
    </lineage>
</organism>
<dbReference type="PANTHER" id="PTHR43181">
    <property type="entry name" value="2-C-METHYL-D-ERYTHRITOL 2,4-CYCLODIPHOSPHATE SYNTHASE, CHLOROPLASTIC"/>
    <property type="match status" value="1"/>
</dbReference>
<dbReference type="EC" id="4.6.1.12" evidence="4"/>
<sequence length="167" mass="17772">MSISAVRVGQGFDIHRFSDDPSRALILGGVHFVGERGLEGHSDADVIAHACADALLGAAGLGDIGQHFADTDPAWKGVDSLRILDQVSVMVRSQGWLIGNIDCSVVCEQPKLAPRRDEMQDKLSKTAGTTVSVKGRRAEGLGALGRQEGIACWAVAVLFQVDHRSEV</sequence>
<evidence type="ECO:0000256" key="1">
    <source>
        <dbReference type="ARBA" id="ARBA00000200"/>
    </source>
</evidence>
<evidence type="ECO:0000256" key="2">
    <source>
        <dbReference type="ARBA" id="ARBA00001968"/>
    </source>
</evidence>
<keyword evidence="7" id="KW-0456">Lyase</keyword>
<reference evidence="9" key="1">
    <citation type="submission" date="2020-05" db="EMBL/GenBank/DDBJ databases">
        <authorList>
            <person name="Chiriac C."/>
            <person name="Salcher M."/>
            <person name="Ghai R."/>
            <person name="Kavagutti S V."/>
        </authorList>
    </citation>
    <scope>NUCLEOTIDE SEQUENCE</scope>
</reference>
<dbReference type="HAMAP" id="MF_00107">
    <property type="entry name" value="IspF"/>
    <property type="match status" value="1"/>
</dbReference>
<accession>A0A6J6GEH2</accession>
<evidence type="ECO:0000256" key="6">
    <source>
        <dbReference type="ARBA" id="ARBA00023229"/>
    </source>
</evidence>
<comment type="cofactor">
    <cofactor evidence="2">
        <name>a divalent metal cation</name>
        <dbReference type="ChEBI" id="CHEBI:60240"/>
    </cofactor>
</comment>
<protein>
    <recommendedName>
        <fullName evidence="4">2-C-methyl-D-erythritol 2,4-cyclodiphosphate synthase</fullName>
        <ecNumber evidence="4">4.6.1.12</ecNumber>
    </recommendedName>
</protein>
<dbReference type="PROSITE" id="PS01350">
    <property type="entry name" value="ISPF"/>
    <property type="match status" value="1"/>
</dbReference>
<keyword evidence="6" id="KW-0414">Isoprene biosynthesis</keyword>
<evidence type="ECO:0000256" key="5">
    <source>
        <dbReference type="ARBA" id="ARBA00022723"/>
    </source>
</evidence>
<comment type="catalytic activity">
    <reaction evidence="1">
        <text>4-CDP-2-C-methyl-D-erythritol 2-phosphate = 2-C-methyl-D-erythritol 2,4-cyclic diphosphate + CMP</text>
        <dbReference type="Rhea" id="RHEA:23864"/>
        <dbReference type="ChEBI" id="CHEBI:57919"/>
        <dbReference type="ChEBI" id="CHEBI:58483"/>
        <dbReference type="ChEBI" id="CHEBI:60377"/>
        <dbReference type="EC" id="4.6.1.12"/>
    </reaction>
</comment>
<dbReference type="PANTHER" id="PTHR43181:SF1">
    <property type="entry name" value="2-C-METHYL-D-ERYTHRITOL 2,4-CYCLODIPHOSPHATE SYNTHASE, CHLOROPLASTIC"/>
    <property type="match status" value="1"/>
</dbReference>
<dbReference type="InterPro" id="IPR020555">
    <property type="entry name" value="MECDP_synthase_CS"/>
</dbReference>
<dbReference type="SUPFAM" id="SSF69765">
    <property type="entry name" value="IpsF-like"/>
    <property type="match status" value="1"/>
</dbReference>
<evidence type="ECO:0000256" key="7">
    <source>
        <dbReference type="ARBA" id="ARBA00023239"/>
    </source>
</evidence>
<dbReference type="Pfam" id="PF02542">
    <property type="entry name" value="YgbB"/>
    <property type="match status" value="1"/>
</dbReference>
<comment type="pathway">
    <text evidence="3">Isoprenoid biosynthesis; isopentenyl diphosphate biosynthesis via DXP pathway; isopentenyl diphosphate from 1-deoxy-D-xylulose 5-phosphate: step 4/6.</text>
</comment>
<dbReference type="InterPro" id="IPR036571">
    <property type="entry name" value="MECDP_synthase_sf"/>
</dbReference>
<dbReference type="CDD" id="cd00554">
    <property type="entry name" value="MECDP_synthase"/>
    <property type="match status" value="1"/>
</dbReference>
<evidence type="ECO:0000313" key="9">
    <source>
        <dbReference type="EMBL" id="CAB4599661.1"/>
    </source>
</evidence>
<dbReference type="Gene3D" id="3.30.1330.50">
    <property type="entry name" value="2-C-methyl-D-erythritol 2,4-cyclodiphosphate synthase"/>
    <property type="match status" value="1"/>
</dbReference>
<gene>
    <name evidence="9" type="ORF">UFOPK1820_00642</name>
    <name evidence="10" type="ORF">UFOPK4422_00729</name>
</gene>
<dbReference type="InterPro" id="IPR003526">
    <property type="entry name" value="MECDP_synthase"/>
</dbReference>
<dbReference type="GO" id="GO:0016114">
    <property type="term" value="P:terpenoid biosynthetic process"/>
    <property type="evidence" value="ECO:0007669"/>
    <property type="project" value="InterPro"/>
</dbReference>
<keyword evidence="5" id="KW-0479">Metal-binding</keyword>
<dbReference type="EMBL" id="CAEZUK010000083">
    <property type="protein sequence ID" value="CAB4599661.1"/>
    <property type="molecule type" value="Genomic_DNA"/>
</dbReference>
<dbReference type="NCBIfam" id="TIGR00151">
    <property type="entry name" value="ispF"/>
    <property type="match status" value="1"/>
</dbReference>